<protein>
    <submittedName>
        <fullName evidence="2">Golgi to ER traffic protein 4-like protein A</fullName>
    </submittedName>
</protein>
<evidence type="ECO:0000256" key="1">
    <source>
        <dbReference type="SAM" id="MobiDB-lite"/>
    </source>
</evidence>
<dbReference type="AlphaFoldDB" id="A0AAE1HF83"/>
<comment type="caution">
    <text evidence="2">The sequence shown here is derived from an EMBL/GenBank/DDBJ whole genome shotgun (WGS) entry which is preliminary data.</text>
</comment>
<reference evidence="2" key="2">
    <citation type="journal article" date="2023" name="BMC Genomics">
        <title>Pest status, molecular evolution, and epigenetic factors derived from the genome assembly of Frankliniella fusca, a thysanopteran phytovirus vector.</title>
        <authorList>
            <person name="Catto M.A."/>
            <person name="Labadie P.E."/>
            <person name="Jacobson A.L."/>
            <person name="Kennedy G.G."/>
            <person name="Srinivasan R."/>
            <person name="Hunt B.G."/>
        </authorList>
    </citation>
    <scope>NUCLEOTIDE SEQUENCE</scope>
    <source>
        <strain evidence="2">PL_HMW_Pooled</strain>
    </source>
</reference>
<proteinExistence type="predicted"/>
<accession>A0AAE1HF83</accession>
<name>A0AAE1HF83_9NEOP</name>
<evidence type="ECO:0000313" key="3">
    <source>
        <dbReference type="Proteomes" id="UP001219518"/>
    </source>
</evidence>
<sequence>MEQQDGLFPTTTPNNGRRVPDSIAKLVTDFYEDDEYSRQLPGIRDYLSCRVDGKKVHVQKRLVLCNLKEMFALFKSKHSEVDIGFSKFASFRPKHCVLAGASGTHALKDLLPHHHISKAQSKYLSYAKESLKEEVIVVSDFSENYSFIVQDSDQGYYWTNDQATVHPFVCYHKVNGKLETLSFIIVSDYMKHNISAVYAFQTKLVTFLSEKVPNISKLIFFSDGAAQQYKNCFNMIDLTYHKEDFQLDVEWHFFATSHGKGPSDGLGGQFKRNATRESIQGTIIRTPQELYQWAAAKIGSSVTVEYVTTTEVNRIKEFLKPRFYQVIVIVVNGIREMHSVIPLSIGELHCKITSCSEKSTFVPVQIIRKKPSWLEINEGDFLTVQTKNSWKLAKVLLKDIHDDELQEGDLFVEIFKKIGDKHVSSQLHAEDDFLLSNDSVDTPCNIRVLGFGKNFTSPNLLSKDSGFNNTGCVGFDDFLGGLDDCEITPQGDLESLQLEDSGRDTVLQTHPVTGIIPSENRRQRTISTASDATDHGSNQDDDVERDPTYETPHQTRKRTRTPGTGSASPVRKRARNPAMWKSNLRKIAKKSGQEYVTARGKKMPAKVMRAGCSCKFDCLHRVPDEKRKEESNTFWSLGDHERQWEFIRAHSVSKPTKPEKGKEHVIANSIFKKKECAKRCL</sequence>
<evidence type="ECO:0000313" key="2">
    <source>
        <dbReference type="EMBL" id="KAK3920098.1"/>
    </source>
</evidence>
<dbReference type="PANTHER" id="PTHR46601">
    <property type="entry name" value="ULP_PROTEASE DOMAIN-CONTAINING PROTEIN"/>
    <property type="match status" value="1"/>
</dbReference>
<dbReference type="Proteomes" id="UP001219518">
    <property type="component" value="Unassembled WGS sequence"/>
</dbReference>
<dbReference type="EMBL" id="JAHWGI010000988">
    <property type="protein sequence ID" value="KAK3920098.1"/>
    <property type="molecule type" value="Genomic_DNA"/>
</dbReference>
<organism evidence="2 3">
    <name type="scientific">Frankliniella fusca</name>
    <dbReference type="NCBI Taxonomy" id="407009"/>
    <lineage>
        <taxon>Eukaryota</taxon>
        <taxon>Metazoa</taxon>
        <taxon>Ecdysozoa</taxon>
        <taxon>Arthropoda</taxon>
        <taxon>Hexapoda</taxon>
        <taxon>Insecta</taxon>
        <taxon>Pterygota</taxon>
        <taxon>Neoptera</taxon>
        <taxon>Paraneoptera</taxon>
        <taxon>Thysanoptera</taxon>
        <taxon>Terebrantia</taxon>
        <taxon>Thripoidea</taxon>
        <taxon>Thripidae</taxon>
        <taxon>Frankliniella</taxon>
    </lineage>
</organism>
<keyword evidence="3" id="KW-1185">Reference proteome</keyword>
<feature type="region of interest" description="Disordered" evidence="1">
    <location>
        <begin position="495"/>
        <end position="581"/>
    </location>
</feature>
<dbReference type="PANTHER" id="PTHR46601:SF1">
    <property type="entry name" value="ADF-H DOMAIN-CONTAINING PROTEIN"/>
    <property type="match status" value="1"/>
</dbReference>
<reference evidence="2" key="1">
    <citation type="submission" date="2021-07" db="EMBL/GenBank/DDBJ databases">
        <authorList>
            <person name="Catto M.A."/>
            <person name="Jacobson A."/>
            <person name="Kennedy G."/>
            <person name="Labadie P."/>
            <person name="Hunt B.G."/>
            <person name="Srinivasan R."/>
        </authorList>
    </citation>
    <scope>NUCLEOTIDE SEQUENCE</scope>
    <source>
        <strain evidence="2">PL_HMW_Pooled</strain>
        <tissue evidence="2">Head</tissue>
    </source>
</reference>
<gene>
    <name evidence="2" type="ORF">KUF71_009385</name>
</gene>